<dbReference type="AlphaFoldDB" id="A0A0F9VEC9"/>
<dbReference type="EMBL" id="LAZR01000373">
    <property type="protein sequence ID" value="KKN71916.1"/>
    <property type="molecule type" value="Genomic_DNA"/>
</dbReference>
<sequence>MSSAVYTRREVLSYKFEEKGTLTTSQAALGTTTLAQAVAEALTATGIMVFDVDKGTPAIELRFRGALDGDADVPLIYGIRTGDDKDRSNFGGFYRKLAVLGTVVGTGQKSSATDLFVDTVTETTGLGVEAGKANSDAANGIGSYILKLGGYDRILICASTLNSSSFSVDVARVDI</sequence>
<name>A0A0F9VEC9_9ZZZZ</name>
<proteinExistence type="predicted"/>
<reference evidence="1" key="1">
    <citation type="journal article" date="2015" name="Nature">
        <title>Complex archaea that bridge the gap between prokaryotes and eukaryotes.</title>
        <authorList>
            <person name="Spang A."/>
            <person name="Saw J.H."/>
            <person name="Jorgensen S.L."/>
            <person name="Zaremba-Niedzwiedzka K."/>
            <person name="Martijn J."/>
            <person name="Lind A.E."/>
            <person name="van Eijk R."/>
            <person name="Schleper C."/>
            <person name="Guy L."/>
            <person name="Ettema T.J."/>
        </authorList>
    </citation>
    <scope>NUCLEOTIDE SEQUENCE</scope>
</reference>
<evidence type="ECO:0000313" key="1">
    <source>
        <dbReference type="EMBL" id="KKN71916.1"/>
    </source>
</evidence>
<organism evidence="1">
    <name type="scientific">marine sediment metagenome</name>
    <dbReference type="NCBI Taxonomy" id="412755"/>
    <lineage>
        <taxon>unclassified sequences</taxon>
        <taxon>metagenomes</taxon>
        <taxon>ecological metagenomes</taxon>
    </lineage>
</organism>
<comment type="caution">
    <text evidence="1">The sequence shown here is derived from an EMBL/GenBank/DDBJ whole genome shotgun (WGS) entry which is preliminary data.</text>
</comment>
<protein>
    <submittedName>
        <fullName evidence="1">Uncharacterized protein</fullName>
    </submittedName>
</protein>
<gene>
    <name evidence="1" type="ORF">LCGC14_0415620</name>
</gene>
<accession>A0A0F9VEC9</accession>